<dbReference type="AlphaFoldDB" id="A0A1G6S7V1"/>
<dbReference type="STRING" id="265719.SAMN04488509_101363"/>
<gene>
    <name evidence="3" type="ORF">SAMN04488509_101363</name>
</gene>
<dbReference type="InterPro" id="IPR045175">
    <property type="entry name" value="M28_fam"/>
</dbReference>
<dbReference type="Gene3D" id="3.40.630.10">
    <property type="entry name" value="Zn peptidases"/>
    <property type="match status" value="1"/>
</dbReference>
<feature type="chain" id="PRO_5011752450" evidence="1">
    <location>
        <begin position="20"/>
        <end position="455"/>
    </location>
</feature>
<keyword evidence="4" id="KW-1185">Reference proteome</keyword>
<evidence type="ECO:0000259" key="2">
    <source>
        <dbReference type="Pfam" id="PF04389"/>
    </source>
</evidence>
<name>A0A1G6S7V1_9GAMM</name>
<feature type="domain" description="Peptidase M28" evidence="2">
    <location>
        <begin position="236"/>
        <end position="417"/>
    </location>
</feature>
<dbReference type="InterPro" id="IPR007484">
    <property type="entry name" value="Peptidase_M28"/>
</dbReference>
<proteinExistence type="predicted"/>
<dbReference type="SUPFAM" id="SSF53187">
    <property type="entry name" value="Zn-dependent exopeptidases"/>
    <property type="match status" value="1"/>
</dbReference>
<evidence type="ECO:0000313" key="3">
    <source>
        <dbReference type="EMBL" id="SDD13000.1"/>
    </source>
</evidence>
<evidence type="ECO:0000256" key="1">
    <source>
        <dbReference type="SAM" id="SignalP"/>
    </source>
</evidence>
<feature type="signal peptide" evidence="1">
    <location>
        <begin position="1"/>
        <end position="19"/>
    </location>
</feature>
<dbReference type="OrthoDB" id="3646048at2"/>
<evidence type="ECO:0000313" key="4">
    <source>
        <dbReference type="Proteomes" id="UP000199603"/>
    </source>
</evidence>
<dbReference type="GO" id="GO:0006508">
    <property type="term" value="P:proteolysis"/>
    <property type="evidence" value="ECO:0007669"/>
    <property type="project" value="InterPro"/>
</dbReference>
<dbReference type="EMBL" id="FNAG01000001">
    <property type="protein sequence ID" value="SDD13000.1"/>
    <property type="molecule type" value="Genomic_DNA"/>
</dbReference>
<protein>
    <submittedName>
        <fullName evidence="3">Peptidase family M28</fullName>
    </submittedName>
</protein>
<keyword evidence="1" id="KW-0732">Signal</keyword>
<dbReference type="PANTHER" id="PTHR12147:SF26">
    <property type="entry name" value="PEPTIDASE M28 DOMAIN-CONTAINING PROTEIN"/>
    <property type="match status" value="1"/>
</dbReference>
<dbReference type="Pfam" id="PF04389">
    <property type="entry name" value="Peptidase_M28"/>
    <property type="match status" value="1"/>
</dbReference>
<organism evidence="3 4">
    <name type="scientific">Aquimonas voraii</name>
    <dbReference type="NCBI Taxonomy" id="265719"/>
    <lineage>
        <taxon>Bacteria</taxon>
        <taxon>Pseudomonadati</taxon>
        <taxon>Pseudomonadota</taxon>
        <taxon>Gammaproteobacteria</taxon>
        <taxon>Lysobacterales</taxon>
        <taxon>Lysobacteraceae</taxon>
        <taxon>Aquimonas</taxon>
    </lineage>
</organism>
<reference evidence="3 4" key="1">
    <citation type="submission" date="2016-10" db="EMBL/GenBank/DDBJ databases">
        <authorList>
            <person name="de Groot N.N."/>
        </authorList>
    </citation>
    <scope>NUCLEOTIDE SEQUENCE [LARGE SCALE GENOMIC DNA]</scope>
    <source>
        <strain evidence="3 4">DSM 16957</strain>
    </source>
</reference>
<dbReference type="Proteomes" id="UP000199603">
    <property type="component" value="Unassembled WGS sequence"/>
</dbReference>
<dbReference type="GO" id="GO:0008235">
    <property type="term" value="F:metalloexopeptidase activity"/>
    <property type="evidence" value="ECO:0007669"/>
    <property type="project" value="InterPro"/>
</dbReference>
<sequence length="455" mass="48053">MTLKHLAGLWLWLPFAAAASSTQPPVPTVVLPTHAGAGADADALAARTGYQWFVDFGSERLVGVAPEFLADWLRLEGSRAGPAPIARDEIVVRDLVCTQHYPEPVVAVVGGYSLVRRPAALARVAGLGGMGGMPVPKDGVVARAVPAEAMAKARAASDPAVDALVARIDTARWFATVSELSAFNRNSLSPGLAQARDYILARFDEAGLASSRHDFTLSSTSCAPAQLQNPIGIKLGRTRPERWIVVGAHYDSRNSALCDGSVSPQPGANDNASGCAGVIELARAFQAVATEKSIVFACFAGEEQGLVGAYAWVQSLADSGQLANVEHMINVDMIAHATSDLLDTRIETTSAFQGEFARYRAAAATYAPELRIIEAGTQAYSDHWPFIARGIPAVFTWENGAGIYPHYHQASDLPQNLLRPRALAGGILKMDAAVLAGLAVLAEPPMFADGFEGAD</sequence>
<dbReference type="PANTHER" id="PTHR12147">
    <property type="entry name" value="METALLOPEPTIDASE M28 FAMILY MEMBER"/>
    <property type="match status" value="1"/>
</dbReference>
<accession>A0A1G6S7V1</accession>
<dbReference type="RefSeq" id="WP_143006519.1">
    <property type="nucleotide sequence ID" value="NZ_FNAG01000001.1"/>
</dbReference>